<comment type="caution">
    <text evidence="1">The sequence shown here is derived from an EMBL/GenBank/DDBJ whole genome shotgun (WGS) entry which is preliminary data.</text>
</comment>
<gene>
    <name evidence="1" type="ORF">EGH23_07590</name>
</gene>
<dbReference type="EMBL" id="RKLT01000002">
    <property type="protein sequence ID" value="MBX0294739.1"/>
    <property type="molecule type" value="Genomic_DNA"/>
</dbReference>
<dbReference type="RefSeq" id="WP_220579412.1">
    <property type="nucleotide sequence ID" value="NZ_RKLT01000002.1"/>
</dbReference>
<dbReference type="AlphaFoldDB" id="A0AAW4PA38"/>
<name>A0AAW4PA38_9EURY</name>
<protein>
    <submittedName>
        <fullName evidence="1">Uncharacterized protein</fullName>
    </submittedName>
</protein>
<proteinExistence type="predicted"/>
<sequence length="83" mass="9032">MSTLSTFLPIAFALGLALVHLFAGRLTFPNVIPRSRWLSLSGGSAVAYVFVHILPEIQSAGADIDRTASPLVRFEHHVYLLAI</sequence>
<organism evidence="1 2">
    <name type="scientific">Haloarcula nitratireducens</name>
    <dbReference type="NCBI Taxonomy" id="2487749"/>
    <lineage>
        <taxon>Archaea</taxon>
        <taxon>Methanobacteriati</taxon>
        <taxon>Methanobacteriota</taxon>
        <taxon>Stenosarchaea group</taxon>
        <taxon>Halobacteria</taxon>
        <taxon>Halobacteriales</taxon>
        <taxon>Haloarculaceae</taxon>
        <taxon>Haloarcula</taxon>
    </lineage>
</organism>
<evidence type="ECO:0000313" key="2">
    <source>
        <dbReference type="Proteomes" id="UP001430455"/>
    </source>
</evidence>
<evidence type="ECO:0000313" key="1">
    <source>
        <dbReference type="EMBL" id="MBX0294739.1"/>
    </source>
</evidence>
<reference evidence="1 2" key="1">
    <citation type="submission" date="2021-06" db="EMBL/GenBank/DDBJ databases">
        <title>Halomicroarcula sp. a new haloarchaeum isolated from saline soil.</title>
        <authorList>
            <person name="Duran-Viseras A."/>
            <person name="Sanchez-Porro C."/>
            <person name="Ventosa A."/>
        </authorList>
    </citation>
    <scope>NUCLEOTIDE SEQUENCE [LARGE SCALE GENOMIC DNA]</scope>
    <source>
        <strain evidence="1 2">F27</strain>
    </source>
</reference>
<keyword evidence="2" id="KW-1185">Reference proteome</keyword>
<dbReference type="Proteomes" id="UP001430455">
    <property type="component" value="Unassembled WGS sequence"/>
</dbReference>
<accession>A0AAW4PA38</accession>